<name>A0A077M2F6_9MICO</name>
<reference evidence="2 3" key="1">
    <citation type="journal article" date="2013" name="ISME J.">
        <title>A metabolic model for members of the genus Tetrasphaera involved in enhanced biological phosphorus removal.</title>
        <authorList>
            <person name="Kristiansen R."/>
            <person name="Nguyen H.T.T."/>
            <person name="Saunders A.M."/>
            <person name="Nielsen J.L."/>
            <person name="Wimmer R."/>
            <person name="Le V.Q."/>
            <person name="McIlroy S.J."/>
            <person name="Petrovski S."/>
            <person name="Seviour R.J."/>
            <person name="Calteau A."/>
            <person name="Nielsen K.L."/>
            <person name="Nielsen P.H."/>
        </authorList>
    </citation>
    <scope>NUCLEOTIDE SEQUENCE [LARGE SCALE GENOMIC DNA]</scope>
    <source>
        <strain evidence="2 3">T1-X7</strain>
    </source>
</reference>
<feature type="region of interest" description="Disordered" evidence="1">
    <location>
        <begin position="24"/>
        <end position="72"/>
    </location>
</feature>
<dbReference type="RefSeq" id="WP_157635633.1">
    <property type="nucleotide sequence ID" value="NZ_HF570958.1"/>
</dbReference>
<feature type="compositionally biased region" description="Gly residues" evidence="1">
    <location>
        <begin position="61"/>
        <end position="72"/>
    </location>
</feature>
<keyword evidence="3" id="KW-1185">Reference proteome</keyword>
<evidence type="ECO:0000313" key="3">
    <source>
        <dbReference type="Proteomes" id="UP000035721"/>
    </source>
</evidence>
<proteinExistence type="predicted"/>
<evidence type="ECO:0000256" key="1">
    <source>
        <dbReference type="SAM" id="MobiDB-lite"/>
    </source>
</evidence>
<dbReference type="Proteomes" id="UP000035721">
    <property type="component" value="Unassembled WGS sequence"/>
</dbReference>
<protein>
    <submittedName>
        <fullName evidence="2">Uncharacterized protein</fullName>
    </submittedName>
</protein>
<comment type="caution">
    <text evidence="2">The sequence shown here is derived from an EMBL/GenBank/DDBJ whole genome shotgun (WGS) entry which is preliminary data.</text>
</comment>
<sequence length="72" mass="7887">MFWTIALVAVAALLALCWAYDRRKKRRHARAEDRLAGSPRYGTEDPTGKDYGMWSPRGPSNSGGEGGNYIGG</sequence>
<dbReference type="EMBL" id="CAJB01000341">
    <property type="protein sequence ID" value="CCH79187.1"/>
    <property type="molecule type" value="Genomic_DNA"/>
</dbReference>
<organism evidence="2 3">
    <name type="scientific">Nostocoides japonicum T1-X7</name>
    <dbReference type="NCBI Taxonomy" id="1194083"/>
    <lineage>
        <taxon>Bacteria</taxon>
        <taxon>Bacillati</taxon>
        <taxon>Actinomycetota</taxon>
        <taxon>Actinomycetes</taxon>
        <taxon>Micrococcales</taxon>
        <taxon>Intrasporangiaceae</taxon>
        <taxon>Nostocoides</taxon>
    </lineage>
</organism>
<gene>
    <name evidence="2" type="ORF">BN12_4050004</name>
</gene>
<accession>A0A077M2F6</accession>
<dbReference type="STRING" id="1194083.BN12_4050004"/>
<dbReference type="AlphaFoldDB" id="A0A077M2F6"/>
<evidence type="ECO:0000313" key="2">
    <source>
        <dbReference type="EMBL" id="CCH79187.1"/>
    </source>
</evidence>